<evidence type="ECO:0000256" key="1">
    <source>
        <dbReference type="SAM" id="MobiDB-lite"/>
    </source>
</evidence>
<protein>
    <recommendedName>
        <fullName evidence="4">GNAT family N-acetyltransferase</fullName>
    </recommendedName>
</protein>
<sequence>MSRDTRAAPLPPRGGGADAKPVVRAREGDAAAFEAVVLAELKQCRLLRLH</sequence>
<reference evidence="3" key="1">
    <citation type="journal article" date="2019" name="Int. J. Syst. Evol. Microbiol.">
        <title>The Global Catalogue of Microorganisms (GCM) 10K type strain sequencing project: providing services to taxonomists for standard genome sequencing and annotation.</title>
        <authorList>
            <consortium name="The Broad Institute Genomics Platform"/>
            <consortium name="The Broad Institute Genome Sequencing Center for Infectious Disease"/>
            <person name="Wu L."/>
            <person name="Ma J."/>
        </authorList>
    </citation>
    <scope>NUCLEOTIDE SEQUENCE [LARGE SCALE GENOMIC DNA]</scope>
    <source>
        <strain evidence="3">LMG 24813</strain>
    </source>
</reference>
<evidence type="ECO:0000313" key="2">
    <source>
        <dbReference type="EMBL" id="MFC4200592.1"/>
    </source>
</evidence>
<dbReference type="EMBL" id="JBHSBV010000002">
    <property type="protein sequence ID" value="MFC4200592.1"/>
    <property type="molecule type" value="Genomic_DNA"/>
</dbReference>
<keyword evidence="3" id="KW-1185">Reference proteome</keyword>
<dbReference type="RefSeq" id="WP_217964170.1">
    <property type="nucleotide sequence ID" value="NZ_JAHTBN010000003.1"/>
</dbReference>
<dbReference type="Proteomes" id="UP001595848">
    <property type="component" value="Unassembled WGS sequence"/>
</dbReference>
<comment type="caution">
    <text evidence="2">The sequence shown here is derived from an EMBL/GenBank/DDBJ whole genome shotgun (WGS) entry which is preliminary data.</text>
</comment>
<accession>A0ABV8NYL5</accession>
<proteinExistence type="predicted"/>
<evidence type="ECO:0000313" key="3">
    <source>
        <dbReference type="Proteomes" id="UP001595848"/>
    </source>
</evidence>
<organism evidence="2 3">
    <name type="scientific">Candidimonas humi</name>
    <dbReference type="NCBI Taxonomy" id="683355"/>
    <lineage>
        <taxon>Bacteria</taxon>
        <taxon>Pseudomonadati</taxon>
        <taxon>Pseudomonadota</taxon>
        <taxon>Betaproteobacteria</taxon>
        <taxon>Burkholderiales</taxon>
        <taxon>Alcaligenaceae</taxon>
        <taxon>Candidimonas</taxon>
    </lineage>
</organism>
<feature type="region of interest" description="Disordered" evidence="1">
    <location>
        <begin position="1"/>
        <end position="22"/>
    </location>
</feature>
<gene>
    <name evidence="2" type="ORF">ACFOY1_06480</name>
</gene>
<name>A0ABV8NYL5_9BURK</name>
<evidence type="ECO:0008006" key="4">
    <source>
        <dbReference type="Google" id="ProtNLM"/>
    </source>
</evidence>